<proteinExistence type="predicted"/>
<sequence>IIVVIISVLLFVRNRATNIFQIVVGIFLSSTGASRRVINTFNHMGLCVSYDTVQRCLLSLSESSKKHANAFVRTASRLWAVVYDNINFTLRKASQRLDSTTEQLNATTSAIISLPSTFTRAAYATALSVAERNRSAGKRSLLSLKDLILTPNKQTQLQNALRHQVRMILLDHAPGLLRRTKRNRKLRKRAMALKPEIRVLSHEKTEFYPLPALAQEEASVSGTIKVIVKLFTKLLALAEEVVASELRLLVGDWLTIRNLRLVKDEVAEDLTAFTRMDWIQEVSMPFHFQLNAMYMLFRTHLGHPADNDPSSLEHHRTLLKRCKLDPKKPEYNKAKELLYHSLIARVLDCA</sequence>
<evidence type="ECO:0000313" key="3">
    <source>
        <dbReference type="EMBL" id="EPS92433.1"/>
    </source>
</evidence>
<protein>
    <recommendedName>
        <fullName evidence="2">DUF6589 domain-containing protein</fullName>
    </recommendedName>
</protein>
<evidence type="ECO:0000313" key="4">
    <source>
        <dbReference type="Proteomes" id="UP000015241"/>
    </source>
</evidence>
<feature type="domain" description="DUF6589" evidence="2">
    <location>
        <begin position="138"/>
        <end position="349"/>
    </location>
</feature>
<name>S8DM80_FOMSC</name>
<feature type="signal peptide" evidence="1">
    <location>
        <begin position="1"/>
        <end position="16"/>
    </location>
</feature>
<dbReference type="Proteomes" id="UP000015241">
    <property type="component" value="Unassembled WGS sequence"/>
</dbReference>
<reference evidence="3 4" key="1">
    <citation type="journal article" date="2012" name="Science">
        <title>The Paleozoic origin of enzymatic lignin decomposition reconstructed from 31 fungal genomes.</title>
        <authorList>
            <person name="Floudas D."/>
            <person name="Binder M."/>
            <person name="Riley R."/>
            <person name="Barry K."/>
            <person name="Blanchette R.A."/>
            <person name="Henrissat B."/>
            <person name="Martinez A.T."/>
            <person name="Otillar R."/>
            <person name="Spatafora J.W."/>
            <person name="Yadav J.S."/>
            <person name="Aerts A."/>
            <person name="Benoit I."/>
            <person name="Boyd A."/>
            <person name="Carlson A."/>
            <person name="Copeland A."/>
            <person name="Coutinho P.M."/>
            <person name="de Vries R.P."/>
            <person name="Ferreira P."/>
            <person name="Findley K."/>
            <person name="Foster B."/>
            <person name="Gaskell J."/>
            <person name="Glotzer D."/>
            <person name="Gorecki P."/>
            <person name="Heitman J."/>
            <person name="Hesse C."/>
            <person name="Hori C."/>
            <person name="Igarashi K."/>
            <person name="Jurgens J.A."/>
            <person name="Kallen N."/>
            <person name="Kersten P."/>
            <person name="Kohler A."/>
            <person name="Kuees U."/>
            <person name="Kumar T.K.A."/>
            <person name="Kuo A."/>
            <person name="LaButti K."/>
            <person name="Larrondo L.F."/>
            <person name="Lindquist E."/>
            <person name="Ling A."/>
            <person name="Lombard V."/>
            <person name="Lucas S."/>
            <person name="Lundell T."/>
            <person name="Martin R."/>
            <person name="McLaughlin D.J."/>
            <person name="Morgenstern I."/>
            <person name="Morin E."/>
            <person name="Murat C."/>
            <person name="Nagy L.G."/>
            <person name="Nolan M."/>
            <person name="Ohm R.A."/>
            <person name="Patyshakuliyeva A."/>
            <person name="Rokas A."/>
            <person name="Ruiz-Duenas F.J."/>
            <person name="Sabat G."/>
            <person name="Salamov A."/>
            <person name="Samejima M."/>
            <person name="Schmutz J."/>
            <person name="Slot J.C."/>
            <person name="St John F."/>
            <person name="Stenlid J."/>
            <person name="Sun H."/>
            <person name="Sun S."/>
            <person name="Syed K."/>
            <person name="Tsang A."/>
            <person name="Wiebenga A."/>
            <person name="Young D."/>
            <person name="Pisabarro A."/>
            <person name="Eastwood D.C."/>
            <person name="Martin F."/>
            <person name="Cullen D."/>
            <person name="Grigoriev I.V."/>
            <person name="Hibbett D.S."/>
        </authorList>
    </citation>
    <scope>NUCLEOTIDE SEQUENCE</scope>
    <source>
        <strain evidence="4">FP-58527</strain>
    </source>
</reference>
<dbReference type="AlphaFoldDB" id="S8DM80"/>
<keyword evidence="4" id="KW-1185">Reference proteome</keyword>
<dbReference type="HOGENOM" id="CLU_007061_0_0_1"/>
<feature type="non-terminal residue" evidence="3">
    <location>
        <position position="350"/>
    </location>
</feature>
<dbReference type="Pfam" id="PF20231">
    <property type="entry name" value="DUF6589"/>
    <property type="match status" value="1"/>
</dbReference>
<dbReference type="EMBL" id="KE504604">
    <property type="protein sequence ID" value="EPS92433.1"/>
    <property type="molecule type" value="Genomic_DNA"/>
</dbReference>
<dbReference type="InParanoid" id="S8DM80"/>
<evidence type="ECO:0000259" key="2">
    <source>
        <dbReference type="Pfam" id="PF20231"/>
    </source>
</evidence>
<feature type="non-terminal residue" evidence="3">
    <location>
        <position position="1"/>
    </location>
</feature>
<feature type="chain" id="PRO_5004549632" description="DUF6589 domain-containing protein" evidence="1">
    <location>
        <begin position="17"/>
        <end position="350"/>
    </location>
</feature>
<dbReference type="eggNOG" id="ENOG502RCTQ">
    <property type="taxonomic scope" value="Eukaryota"/>
</dbReference>
<keyword evidence="1" id="KW-0732">Signal</keyword>
<evidence type="ECO:0000256" key="1">
    <source>
        <dbReference type="SAM" id="SignalP"/>
    </source>
</evidence>
<dbReference type="OrthoDB" id="3207600at2759"/>
<organism evidence="3 4">
    <name type="scientific">Fomitopsis schrenkii</name>
    <name type="common">Brown rot fungus</name>
    <dbReference type="NCBI Taxonomy" id="2126942"/>
    <lineage>
        <taxon>Eukaryota</taxon>
        <taxon>Fungi</taxon>
        <taxon>Dikarya</taxon>
        <taxon>Basidiomycota</taxon>
        <taxon>Agaricomycotina</taxon>
        <taxon>Agaricomycetes</taxon>
        <taxon>Polyporales</taxon>
        <taxon>Fomitopsis</taxon>
    </lineage>
</organism>
<gene>
    <name evidence="3" type="ORF">FOMPIDRAFT_1079389</name>
</gene>
<dbReference type="STRING" id="743788.S8DM80"/>
<accession>S8DM80</accession>
<dbReference type="InterPro" id="IPR046496">
    <property type="entry name" value="DUF6589"/>
</dbReference>